<evidence type="ECO:0000313" key="13">
    <source>
        <dbReference type="Proteomes" id="UP000887574"/>
    </source>
</evidence>
<keyword evidence="13" id="KW-1185">Reference proteome</keyword>
<dbReference type="GO" id="GO:0061608">
    <property type="term" value="F:nuclear import signal receptor activity"/>
    <property type="evidence" value="ECO:0007669"/>
    <property type="project" value="InterPro"/>
</dbReference>
<evidence type="ECO:0000256" key="8">
    <source>
        <dbReference type="ARBA" id="ARBA00022884"/>
    </source>
</evidence>
<dbReference type="InterPro" id="IPR047857">
    <property type="entry name" value="Snurportin1_C"/>
</dbReference>
<comment type="function">
    <text evidence="1">Functions as an U snRNP-specific nuclear import adapter. Involved in the trimethylguanosine (m3G)-cap-dependent nuclear import of U snRNPs. Binds specifically to the terminal m3G-cap U snRNAs.</text>
</comment>
<keyword evidence="9" id="KW-0539">Nucleus</keyword>
<comment type="subcellular location">
    <subcellularLocation>
        <location evidence="3">Cytoplasm</location>
    </subcellularLocation>
    <subcellularLocation>
        <location evidence="2">Nucleus</location>
    </subcellularLocation>
</comment>
<reference evidence="14" key="1">
    <citation type="submission" date="2022-11" db="UniProtKB">
        <authorList>
            <consortium name="WormBaseParasite"/>
        </authorList>
    </citation>
    <scope>IDENTIFICATION</scope>
</reference>
<protein>
    <recommendedName>
        <fullName evidence="5">Snurportin-1</fullName>
    </recommendedName>
    <alternativeName>
        <fullName evidence="10">RNA U transporter 1</fullName>
    </alternativeName>
</protein>
<evidence type="ECO:0000256" key="1">
    <source>
        <dbReference type="ARBA" id="ARBA00003975"/>
    </source>
</evidence>
<dbReference type="GO" id="GO:0006606">
    <property type="term" value="P:protein import into nucleus"/>
    <property type="evidence" value="ECO:0007669"/>
    <property type="project" value="InterPro"/>
</dbReference>
<organism evidence="13 14">
    <name type="scientific">Ditylenchus dipsaci</name>
    <dbReference type="NCBI Taxonomy" id="166011"/>
    <lineage>
        <taxon>Eukaryota</taxon>
        <taxon>Metazoa</taxon>
        <taxon>Ecdysozoa</taxon>
        <taxon>Nematoda</taxon>
        <taxon>Chromadorea</taxon>
        <taxon>Rhabditida</taxon>
        <taxon>Tylenchina</taxon>
        <taxon>Tylenchomorpha</taxon>
        <taxon>Sphaerularioidea</taxon>
        <taxon>Anguinidae</taxon>
        <taxon>Anguininae</taxon>
        <taxon>Ditylenchus</taxon>
    </lineage>
</organism>
<accession>A0A915DGH4</accession>
<keyword evidence="8" id="KW-0694">RNA-binding</keyword>
<dbReference type="InterPro" id="IPR024721">
    <property type="entry name" value="Snurportin-1_N"/>
</dbReference>
<dbReference type="InterPro" id="IPR017336">
    <property type="entry name" value="Snurportin-1"/>
</dbReference>
<dbReference type="WBParaSite" id="jg192">
    <property type="protein sequence ID" value="jg192"/>
    <property type="gene ID" value="jg192"/>
</dbReference>
<name>A0A915DGH4_9BILA</name>
<dbReference type="PANTHER" id="PTHR13403">
    <property type="entry name" value="SNURPORTIN1 RNUT1 PROTEIN RNA, U TRANSPORTER 1"/>
    <property type="match status" value="1"/>
</dbReference>
<dbReference type="Pfam" id="PF21974">
    <property type="entry name" value="SPN1_m3Gcap_bd"/>
    <property type="match status" value="1"/>
</dbReference>
<evidence type="ECO:0000256" key="7">
    <source>
        <dbReference type="ARBA" id="ARBA00022490"/>
    </source>
</evidence>
<comment type="similarity">
    <text evidence="4">Belongs to the snurportin family.</text>
</comment>
<dbReference type="GO" id="GO:0005634">
    <property type="term" value="C:nucleus"/>
    <property type="evidence" value="ECO:0007669"/>
    <property type="project" value="UniProtKB-SubCell"/>
</dbReference>
<dbReference type="Gene3D" id="3.30.470.30">
    <property type="entry name" value="DNA ligase/mRNA capping enzyme"/>
    <property type="match status" value="1"/>
</dbReference>
<dbReference type="SUPFAM" id="SSF56091">
    <property type="entry name" value="DNA ligase/mRNA capping enzyme, catalytic domain"/>
    <property type="match status" value="1"/>
</dbReference>
<evidence type="ECO:0000256" key="9">
    <source>
        <dbReference type="ARBA" id="ARBA00023242"/>
    </source>
</evidence>
<dbReference type="GO" id="GO:0005737">
    <property type="term" value="C:cytoplasm"/>
    <property type="evidence" value="ECO:0007669"/>
    <property type="project" value="UniProtKB-SubCell"/>
</dbReference>
<dbReference type="CDD" id="cd09232">
    <property type="entry name" value="Snurportin-1_C"/>
    <property type="match status" value="1"/>
</dbReference>
<evidence type="ECO:0000256" key="5">
    <source>
        <dbReference type="ARBA" id="ARBA00016034"/>
    </source>
</evidence>
<evidence type="ECO:0000256" key="10">
    <source>
        <dbReference type="ARBA" id="ARBA00031454"/>
    </source>
</evidence>
<dbReference type="PANTHER" id="PTHR13403:SF6">
    <property type="entry name" value="SNURPORTIN-1"/>
    <property type="match status" value="1"/>
</dbReference>
<dbReference type="InterPro" id="IPR002652">
    <property type="entry name" value="Importin-a_IBB"/>
</dbReference>
<feature type="domain" description="IBB" evidence="12">
    <location>
        <begin position="9"/>
        <end position="71"/>
    </location>
</feature>
<dbReference type="Proteomes" id="UP000887574">
    <property type="component" value="Unplaced"/>
</dbReference>
<evidence type="ECO:0000313" key="14">
    <source>
        <dbReference type="WBParaSite" id="jg192"/>
    </source>
</evidence>
<evidence type="ECO:0000256" key="2">
    <source>
        <dbReference type="ARBA" id="ARBA00004123"/>
    </source>
</evidence>
<sequence>MDEIIAELSGAFSVSENSVHGEHPRFSQYKNEGKVSESQRARRLSHLERQARARDVCLNRFRNLIDNESEAGEKDPIESEEQKLAQVEKKHTPKVTSQFGNILMFSEWLVDIPDVSSLSTEWLMVPCPKGKRTLVVAMNGQTTAYNKAGGKGAKGVSNLPGGNQNTPGTSTMLDCIFVKGSEGIPSKYYVLDLLSWNDFSFTSSDFNCRRFFLKSRLEEMPELSNAARFSFQLLPSCLCTKRSMSELMKTDFSYMLDGLLFYYSEVFYIPGQTPLVGWLKPWMLPEILGVEIPERYKEEQEGFSNSHQFIEKYNEKHHFKSSITPVVESPLAEVDPKWNPWRPGFPSKFPLGSQLAKLFHWIPTESPLGSQSVPTYFSLPRLPPITTTRSNYHQIPNGLPPIPICVMDLIANYESDTESDQDKVKTPRKLKSYTTEFKIKVIKHAKDFSSKRDSSPAGKFKKKLQGGGHLLTYKDLDDHLAA</sequence>
<dbReference type="PROSITE" id="PS51214">
    <property type="entry name" value="IBB"/>
    <property type="match status" value="1"/>
</dbReference>
<keyword evidence="6 11" id="KW-0813">Transport</keyword>
<evidence type="ECO:0000256" key="3">
    <source>
        <dbReference type="ARBA" id="ARBA00004496"/>
    </source>
</evidence>
<evidence type="ECO:0000256" key="4">
    <source>
        <dbReference type="ARBA" id="ARBA00007540"/>
    </source>
</evidence>
<dbReference type="GO" id="GO:0061015">
    <property type="term" value="P:snRNA import into nucleus"/>
    <property type="evidence" value="ECO:0007669"/>
    <property type="project" value="InterPro"/>
</dbReference>
<evidence type="ECO:0000256" key="11">
    <source>
        <dbReference type="PROSITE-ProRule" id="PRU00561"/>
    </source>
</evidence>
<proteinExistence type="inferred from homology"/>
<evidence type="ECO:0000259" key="12">
    <source>
        <dbReference type="PROSITE" id="PS51214"/>
    </source>
</evidence>
<dbReference type="Pfam" id="PF11538">
    <property type="entry name" value="Snurportin1"/>
    <property type="match status" value="1"/>
</dbReference>
<keyword evidence="7" id="KW-0963">Cytoplasm</keyword>
<dbReference type="AlphaFoldDB" id="A0A915DGH4"/>
<evidence type="ECO:0000256" key="6">
    <source>
        <dbReference type="ARBA" id="ARBA00022448"/>
    </source>
</evidence>
<dbReference type="GO" id="GO:0003723">
    <property type="term" value="F:RNA binding"/>
    <property type="evidence" value="ECO:0007669"/>
    <property type="project" value="UniProtKB-KW"/>
</dbReference>